<evidence type="ECO:0000256" key="3">
    <source>
        <dbReference type="ARBA" id="ARBA00022679"/>
    </source>
</evidence>
<gene>
    <name evidence="5" type="ORF">SAMN05660909_02540</name>
</gene>
<evidence type="ECO:0000256" key="2">
    <source>
        <dbReference type="ARBA" id="ARBA00022676"/>
    </source>
</evidence>
<keyword evidence="2" id="KW-0328">Glycosyltransferase</keyword>
<evidence type="ECO:0000256" key="1">
    <source>
        <dbReference type="ARBA" id="ARBA00006739"/>
    </source>
</evidence>
<dbReference type="STRING" id="408074.SAMN05660909_02540"/>
<evidence type="ECO:0000313" key="6">
    <source>
        <dbReference type="Proteomes" id="UP000199656"/>
    </source>
</evidence>
<accession>A0A1H4CC96</accession>
<organism evidence="5 6">
    <name type="scientific">Chitinophaga terrae</name>
    <name type="common">ex Kim and Jung 2007</name>
    <dbReference type="NCBI Taxonomy" id="408074"/>
    <lineage>
        <taxon>Bacteria</taxon>
        <taxon>Pseudomonadati</taxon>
        <taxon>Bacteroidota</taxon>
        <taxon>Chitinophagia</taxon>
        <taxon>Chitinophagales</taxon>
        <taxon>Chitinophagaceae</taxon>
        <taxon>Chitinophaga</taxon>
    </lineage>
</organism>
<feature type="transmembrane region" description="Helical" evidence="4">
    <location>
        <begin position="354"/>
        <end position="374"/>
    </location>
</feature>
<keyword evidence="4" id="KW-1133">Transmembrane helix</keyword>
<sequence>MLLNFVAIALFAYLASCIVFNFILSLAGRVTRQRKTDYTDTKEFSRIAILVPAYKEDSIILSTARSYAAQTYPSTRYEVVVIADSLQPATIRQLIAAGTRVIEVAFEKSTKAKSLNAAFAQLEEDFDIALICDADNVLGPDFLLKVNAAYRNGEHAIQGRRVAKNMDSSFAVLDAVNEIIANHIYRKGANALGLSSSVIGSGMAFDFKLIKGILNEIQATGGFDKVLQLLLIEKGYSIYYLEDACIYDEKVDNPNTFENQRRRWVSSQFVYLATYWKKGWKQLWKGNFNYFNLAICQNILLPRMILLAAVTLSTVAAWFLQEWLWIPFAYWLLIWVLNILSLLLPLPAVFYTRYFFTAVAGLPRAVYIMVALVFKLKGANKTFIHTQHTKTEIDNPLLDAARK</sequence>
<keyword evidence="4" id="KW-0812">Transmembrane</keyword>
<dbReference type="Proteomes" id="UP000199656">
    <property type="component" value="Unassembled WGS sequence"/>
</dbReference>
<keyword evidence="3 5" id="KW-0808">Transferase</keyword>
<comment type="similarity">
    <text evidence="1">Belongs to the glycosyltransferase 2 family.</text>
</comment>
<name>A0A1H4CC96_9BACT</name>
<dbReference type="EMBL" id="FNRL01000010">
    <property type="protein sequence ID" value="SEA57968.1"/>
    <property type="molecule type" value="Genomic_DNA"/>
</dbReference>
<feature type="transmembrane region" description="Helical" evidence="4">
    <location>
        <begin position="325"/>
        <end position="347"/>
    </location>
</feature>
<dbReference type="OrthoDB" id="1523666at2"/>
<evidence type="ECO:0000313" key="5">
    <source>
        <dbReference type="EMBL" id="SEA57968.1"/>
    </source>
</evidence>
<feature type="transmembrane region" description="Helical" evidence="4">
    <location>
        <begin position="300"/>
        <end position="319"/>
    </location>
</feature>
<dbReference type="Pfam" id="PF13641">
    <property type="entry name" value="Glyco_tranf_2_3"/>
    <property type="match status" value="1"/>
</dbReference>
<protein>
    <submittedName>
        <fullName evidence="5">Glycosyltransferase, catalytic subunit of cellulose synthase and poly-beta-1,6-N-acetylglucosamine synthase</fullName>
    </submittedName>
</protein>
<reference evidence="6" key="1">
    <citation type="submission" date="2016-10" db="EMBL/GenBank/DDBJ databases">
        <authorList>
            <person name="Varghese N."/>
            <person name="Submissions S."/>
        </authorList>
    </citation>
    <scope>NUCLEOTIDE SEQUENCE [LARGE SCALE GENOMIC DNA]</scope>
    <source>
        <strain evidence="6">DSM 23920</strain>
    </source>
</reference>
<dbReference type="PANTHER" id="PTHR43630:SF1">
    <property type="entry name" value="POLY-BETA-1,6-N-ACETYL-D-GLUCOSAMINE SYNTHASE"/>
    <property type="match status" value="1"/>
</dbReference>
<dbReference type="GO" id="GO:0016757">
    <property type="term" value="F:glycosyltransferase activity"/>
    <property type="evidence" value="ECO:0007669"/>
    <property type="project" value="UniProtKB-KW"/>
</dbReference>
<dbReference type="Gene3D" id="3.90.550.10">
    <property type="entry name" value="Spore Coat Polysaccharide Biosynthesis Protein SpsA, Chain A"/>
    <property type="match status" value="1"/>
</dbReference>
<keyword evidence="6" id="KW-1185">Reference proteome</keyword>
<dbReference type="PANTHER" id="PTHR43630">
    <property type="entry name" value="POLY-BETA-1,6-N-ACETYL-D-GLUCOSAMINE SYNTHASE"/>
    <property type="match status" value="1"/>
</dbReference>
<dbReference type="InterPro" id="IPR029044">
    <property type="entry name" value="Nucleotide-diphossugar_trans"/>
</dbReference>
<proteinExistence type="inferred from homology"/>
<evidence type="ECO:0000256" key="4">
    <source>
        <dbReference type="SAM" id="Phobius"/>
    </source>
</evidence>
<dbReference type="SUPFAM" id="SSF53448">
    <property type="entry name" value="Nucleotide-diphospho-sugar transferases"/>
    <property type="match status" value="1"/>
</dbReference>
<keyword evidence="4" id="KW-0472">Membrane</keyword>
<dbReference type="RefSeq" id="WP_089762111.1">
    <property type="nucleotide sequence ID" value="NZ_BKAT01000007.1"/>
</dbReference>
<feature type="transmembrane region" description="Helical" evidence="4">
    <location>
        <begin position="6"/>
        <end position="27"/>
    </location>
</feature>
<dbReference type="AlphaFoldDB" id="A0A1H4CC96"/>